<gene>
    <name evidence="1" type="ORF">GCM10025855_38830</name>
    <name evidence="2" type="ORF">GCM10025855_39780</name>
</gene>
<protein>
    <recommendedName>
        <fullName evidence="4">Transposase</fullName>
    </recommendedName>
</protein>
<accession>A0ABQ6JB01</accession>
<organism evidence="1 3">
    <name type="scientific">Shewanella glacialipiscicola</name>
    <dbReference type="NCBI Taxonomy" id="614069"/>
    <lineage>
        <taxon>Bacteria</taxon>
        <taxon>Pseudomonadati</taxon>
        <taxon>Pseudomonadota</taxon>
        <taxon>Gammaproteobacteria</taxon>
        <taxon>Alteromonadales</taxon>
        <taxon>Shewanellaceae</taxon>
        <taxon>Shewanella</taxon>
    </lineage>
</organism>
<name>A0ABQ6JB01_9GAMM</name>
<reference evidence="1" key="3">
    <citation type="submission" date="2023-02" db="EMBL/GenBank/DDBJ databases">
        <authorList>
            <person name="Sun Q."/>
            <person name="Mori K."/>
        </authorList>
    </citation>
    <scope>NUCLEOTIDE SEQUENCE</scope>
    <source>
        <strain evidence="1">NBRC 102030</strain>
    </source>
</reference>
<evidence type="ECO:0000313" key="3">
    <source>
        <dbReference type="Proteomes" id="UP001157046"/>
    </source>
</evidence>
<dbReference type="EMBL" id="BSUY01000002">
    <property type="protein sequence ID" value="GMA84350.1"/>
    <property type="molecule type" value="Genomic_DNA"/>
</dbReference>
<dbReference type="Proteomes" id="UP001157046">
    <property type="component" value="Unassembled WGS sequence"/>
</dbReference>
<proteinExistence type="predicted"/>
<keyword evidence="3" id="KW-1185">Reference proteome</keyword>
<comment type="caution">
    <text evidence="1">The sequence shown here is derived from an EMBL/GenBank/DDBJ whole genome shotgun (WGS) entry which is preliminary data.</text>
</comment>
<evidence type="ECO:0000313" key="2">
    <source>
        <dbReference type="EMBL" id="GMA84445.1"/>
    </source>
</evidence>
<evidence type="ECO:0000313" key="1">
    <source>
        <dbReference type="EMBL" id="GMA84350.1"/>
    </source>
</evidence>
<dbReference type="EMBL" id="BSUY01000002">
    <property type="protein sequence ID" value="GMA84445.1"/>
    <property type="molecule type" value="Genomic_DNA"/>
</dbReference>
<reference evidence="3" key="2">
    <citation type="journal article" date="2019" name="Int. J. Syst. Evol. Microbiol.">
        <title>The Global Catalogue of Microorganisms (GCM) 10K type strain sequencing project: providing services to taxonomists for standard genome sequencing and annotation.</title>
        <authorList>
            <consortium name="The Broad Institute Genomics Platform"/>
            <consortium name="The Broad Institute Genome Sequencing Center for Infectious Disease"/>
            <person name="Wu L."/>
            <person name="Ma J."/>
        </authorList>
    </citation>
    <scope>NUCLEOTIDE SEQUENCE [LARGE SCALE GENOMIC DNA]</scope>
    <source>
        <strain evidence="3">NBRC 102030</strain>
    </source>
</reference>
<sequence length="85" mass="9132">MLNCFSYIHGITPKTVQLGDNQHVAIFHAIKQSGEAWSFTGGNRTADMFFNQSLGPDGKTGSLDFSALIFGGLIQGRDPAVSKNT</sequence>
<evidence type="ECO:0008006" key="4">
    <source>
        <dbReference type="Google" id="ProtNLM"/>
    </source>
</evidence>
<reference evidence="1" key="1">
    <citation type="journal article" date="2014" name="Int. J. Syst. Evol. Microbiol.">
        <title>Complete genome of a new Firmicutes species belonging to the dominant human colonic microbiota ('Ruminococcus bicirculans') reveals two chromosomes and a selective capacity to utilize plant glucans.</title>
        <authorList>
            <consortium name="NISC Comparative Sequencing Program"/>
            <person name="Wegmann U."/>
            <person name="Louis P."/>
            <person name="Goesmann A."/>
            <person name="Henrissat B."/>
            <person name="Duncan S.H."/>
            <person name="Flint H.J."/>
        </authorList>
    </citation>
    <scope>NUCLEOTIDE SEQUENCE</scope>
    <source>
        <strain evidence="1">NBRC 102030</strain>
    </source>
</reference>